<evidence type="ECO:0000313" key="1">
    <source>
        <dbReference type="EMBL" id="NEE04101.1"/>
    </source>
</evidence>
<dbReference type="AlphaFoldDB" id="A0A6L9SIE6"/>
<dbReference type="EMBL" id="JAAGOA010000029">
    <property type="protein sequence ID" value="NEE04101.1"/>
    <property type="molecule type" value="Genomic_DNA"/>
</dbReference>
<dbReference type="Proteomes" id="UP000475214">
    <property type="component" value="Unassembled WGS sequence"/>
</dbReference>
<protein>
    <submittedName>
        <fullName evidence="1">TIGR03089 family protein</fullName>
    </submittedName>
</protein>
<dbReference type="InterPro" id="IPR042099">
    <property type="entry name" value="ANL_N_sf"/>
</dbReference>
<comment type="caution">
    <text evidence="1">The sequence shown here is derived from an EMBL/GenBank/DDBJ whole genome shotgun (WGS) entry which is preliminary data.</text>
</comment>
<dbReference type="RefSeq" id="WP_163744345.1">
    <property type="nucleotide sequence ID" value="NZ_JAAGOA010000029.1"/>
</dbReference>
<dbReference type="InterPro" id="IPR017523">
    <property type="entry name" value="Rv3268"/>
</dbReference>
<organism evidence="1 2">
    <name type="scientific">Phytoactinopolyspora halotolerans</name>
    <dbReference type="NCBI Taxonomy" id="1981512"/>
    <lineage>
        <taxon>Bacteria</taxon>
        <taxon>Bacillati</taxon>
        <taxon>Actinomycetota</taxon>
        <taxon>Actinomycetes</taxon>
        <taxon>Jiangellales</taxon>
        <taxon>Jiangellaceae</taxon>
        <taxon>Phytoactinopolyspora</taxon>
    </lineage>
</organism>
<dbReference type="SUPFAM" id="SSF56801">
    <property type="entry name" value="Acetyl-CoA synthetase-like"/>
    <property type="match status" value="1"/>
</dbReference>
<reference evidence="1 2" key="1">
    <citation type="submission" date="2020-02" db="EMBL/GenBank/DDBJ databases">
        <authorList>
            <person name="Li X.-J."/>
            <person name="Han X.-M."/>
        </authorList>
    </citation>
    <scope>NUCLEOTIDE SEQUENCE [LARGE SCALE GENOMIC DNA]</scope>
    <source>
        <strain evidence="1 2">CCTCC AB 2017055</strain>
    </source>
</reference>
<gene>
    <name evidence="1" type="ORF">G1H10_28420</name>
</gene>
<evidence type="ECO:0000313" key="2">
    <source>
        <dbReference type="Proteomes" id="UP000475214"/>
    </source>
</evidence>
<proteinExistence type="predicted"/>
<sequence length="262" mass="27316">MATTTPYDLLRAELQRDSARPLVTFYDDATGERVELSVATFDNWVAKTAGLLRDDLATDSGARIAVLLPPHWQALVWAAACWALGACVVDSADGADVLVVGPDTLDQAATTEAEEVVALSLRPLGGRFADPLPIGVLDYAVEVPGHPDRLAGYVPPAATEPALEHRGISHTLSGLVDQARERGDRLGADPGARLLVSTADLRTALLDALLVPMVVGGSAVLVRNEADGTRDSRIAAERVTVVAPAGAESEDAGAKSEDAGPD</sequence>
<accession>A0A6L9SIE6</accession>
<keyword evidence="2" id="KW-1185">Reference proteome</keyword>
<dbReference type="NCBIfam" id="TIGR03089">
    <property type="entry name" value="TIGR03089 family protein"/>
    <property type="match status" value="1"/>
</dbReference>
<dbReference type="Gene3D" id="3.40.50.12780">
    <property type="entry name" value="N-terminal domain of ligase-like"/>
    <property type="match status" value="1"/>
</dbReference>
<name>A0A6L9SIE6_9ACTN</name>